<keyword evidence="5" id="KW-0812">Transmembrane</keyword>
<dbReference type="Ensembl" id="ENSCMIT00000008099.1">
    <property type="protein sequence ID" value="ENSCMIP00000007871.1"/>
    <property type="gene ID" value="ENSCMIG00000004256.1"/>
</dbReference>
<dbReference type="InParanoid" id="A0A4W3GW73"/>
<dbReference type="PIRSF" id="PIRSF005557">
    <property type="entry name" value="Sialyl_trans"/>
    <property type="match status" value="1"/>
</dbReference>
<reference evidence="13" key="5">
    <citation type="submission" date="2025-09" db="UniProtKB">
        <authorList>
            <consortium name="Ensembl"/>
        </authorList>
    </citation>
    <scope>IDENTIFICATION</scope>
</reference>
<dbReference type="GO" id="GO:0003828">
    <property type="term" value="F:alpha-N-acetylneuraminate alpha-2,8-sialyltransferase activity"/>
    <property type="evidence" value="ECO:0007669"/>
    <property type="project" value="TreeGrafter"/>
</dbReference>
<evidence type="ECO:0000256" key="10">
    <source>
        <dbReference type="ARBA" id="ARBA00023157"/>
    </source>
</evidence>
<name>A0A4W3GW73_CALMI</name>
<evidence type="ECO:0000313" key="13">
    <source>
        <dbReference type="Ensembl" id="ENSCMIP00000007871.1"/>
    </source>
</evidence>
<comment type="subcellular location">
    <subcellularLocation>
        <location evidence="1">Golgi apparatus membrane</location>
        <topology evidence="1">Single-pass type II membrane protein</topology>
    </subcellularLocation>
</comment>
<reference evidence="14" key="1">
    <citation type="journal article" date="2006" name="Science">
        <title>Ancient noncoding elements conserved in the human genome.</title>
        <authorList>
            <person name="Venkatesh B."/>
            <person name="Kirkness E.F."/>
            <person name="Loh Y.H."/>
            <person name="Halpern A.L."/>
            <person name="Lee A.P."/>
            <person name="Johnson J."/>
            <person name="Dandona N."/>
            <person name="Viswanathan L.D."/>
            <person name="Tay A."/>
            <person name="Venter J.C."/>
            <person name="Strausberg R.L."/>
            <person name="Brenner S."/>
        </authorList>
    </citation>
    <scope>NUCLEOTIDE SEQUENCE [LARGE SCALE GENOMIC DNA]</scope>
</reference>
<dbReference type="FunCoup" id="A0A4W3GW73">
    <property type="interactions" value="12"/>
</dbReference>
<keyword evidence="7" id="KW-1133">Transmembrane helix</keyword>
<dbReference type="GO" id="GO:0006491">
    <property type="term" value="P:N-glycan processing"/>
    <property type="evidence" value="ECO:0007669"/>
    <property type="project" value="TreeGrafter"/>
</dbReference>
<evidence type="ECO:0000256" key="9">
    <source>
        <dbReference type="ARBA" id="ARBA00023136"/>
    </source>
</evidence>
<dbReference type="Pfam" id="PF00777">
    <property type="entry name" value="Glyco_transf_29"/>
    <property type="match status" value="1"/>
</dbReference>
<keyword evidence="9" id="KW-0472">Membrane</keyword>
<dbReference type="OMA" id="KXFHKLE"/>
<dbReference type="InterPro" id="IPR038578">
    <property type="entry name" value="GT29-like_sf"/>
</dbReference>
<evidence type="ECO:0000256" key="3">
    <source>
        <dbReference type="ARBA" id="ARBA00022676"/>
    </source>
</evidence>
<protein>
    <submittedName>
        <fullName evidence="13">ST8 alpha-N-acetyl-neuraminide alpha-2,8-sialyltransferase 5</fullName>
    </submittedName>
</protein>
<evidence type="ECO:0000256" key="11">
    <source>
        <dbReference type="ARBA" id="ARBA00023180"/>
    </source>
</evidence>
<evidence type="ECO:0000256" key="2">
    <source>
        <dbReference type="ARBA" id="ARBA00006003"/>
    </source>
</evidence>
<dbReference type="PANTHER" id="PTHR11987">
    <property type="entry name" value="ALPHA-2,8-SIALYLTRANSFERASE"/>
    <property type="match status" value="1"/>
</dbReference>
<dbReference type="Gene3D" id="3.90.1480.20">
    <property type="entry name" value="Glycosyl transferase family 29"/>
    <property type="match status" value="1"/>
</dbReference>
<evidence type="ECO:0000313" key="14">
    <source>
        <dbReference type="Proteomes" id="UP000314986"/>
    </source>
</evidence>
<evidence type="ECO:0000256" key="1">
    <source>
        <dbReference type="ARBA" id="ARBA00004323"/>
    </source>
</evidence>
<reference evidence="13" key="4">
    <citation type="submission" date="2025-08" db="UniProtKB">
        <authorList>
            <consortium name="Ensembl"/>
        </authorList>
    </citation>
    <scope>IDENTIFICATION</scope>
</reference>
<sequence length="328" mass="38120">RYFELTEGSYDYNSSTCRELRNDITEVKVLSMVKQSELFERWRTLQLCKWELNKTEANTFRSAERERERESAQGSVCKSVYVCVCVSENVACCNDGFCWRLFPPPQEMPYSRSQFKKCAVVGNGGILKKSECGKEINSADFVFRCNLPPISTKYTDDVGVKTDIVTINPSIISERFQKLDKWRRPFVELLQVYENTSVVMPAFYNTRNTDVSLRVRYALDDFSAPQDLFYFHPRYLENVARFWGRQGVRAKRPSSGLMLVTAAMELCQEVHLYGFWGFPMDPSGIHITHHYYDNVKPRPGFHSMPNEIFTFLHMHSRGVLQVHTTPCR</sequence>
<keyword evidence="4" id="KW-0808">Transferase</keyword>
<evidence type="ECO:0000256" key="6">
    <source>
        <dbReference type="ARBA" id="ARBA00022968"/>
    </source>
</evidence>
<dbReference type="GO" id="GO:0000139">
    <property type="term" value="C:Golgi membrane"/>
    <property type="evidence" value="ECO:0007669"/>
    <property type="project" value="UniProtKB-SubCell"/>
</dbReference>
<evidence type="ECO:0000256" key="7">
    <source>
        <dbReference type="ARBA" id="ARBA00022989"/>
    </source>
</evidence>
<accession>A0A4W3GW73</accession>
<dbReference type="InterPro" id="IPR001675">
    <property type="entry name" value="Glyco_trans_29"/>
</dbReference>
<evidence type="ECO:0000256" key="12">
    <source>
        <dbReference type="PIRSR" id="PIRSR005557-2"/>
    </source>
</evidence>
<keyword evidence="8" id="KW-0333">Golgi apparatus</keyword>
<reference evidence="14" key="3">
    <citation type="journal article" date="2014" name="Nature">
        <title>Elephant shark genome provides unique insights into gnathostome evolution.</title>
        <authorList>
            <consortium name="International Elephant Shark Genome Sequencing Consortium"/>
            <person name="Venkatesh B."/>
            <person name="Lee A.P."/>
            <person name="Ravi V."/>
            <person name="Maurya A.K."/>
            <person name="Lian M.M."/>
            <person name="Swann J.B."/>
            <person name="Ohta Y."/>
            <person name="Flajnik M.F."/>
            <person name="Sutoh Y."/>
            <person name="Kasahara M."/>
            <person name="Hoon S."/>
            <person name="Gangu V."/>
            <person name="Roy S.W."/>
            <person name="Irimia M."/>
            <person name="Korzh V."/>
            <person name="Kondrychyn I."/>
            <person name="Lim Z.W."/>
            <person name="Tay B.H."/>
            <person name="Tohari S."/>
            <person name="Kong K.W."/>
            <person name="Ho S."/>
            <person name="Lorente-Galdos B."/>
            <person name="Quilez J."/>
            <person name="Marques-Bonet T."/>
            <person name="Raney B.J."/>
            <person name="Ingham P.W."/>
            <person name="Tay A."/>
            <person name="Hillier L.W."/>
            <person name="Minx P."/>
            <person name="Boehm T."/>
            <person name="Wilson R.K."/>
            <person name="Brenner S."/>
            <person name="Warren W.C."/>
        </authorList>
    </citation>
    <scope>NUCLEOTIDE SEQUENCE [LARGE SCALE GENOMIC DNA]</scope>
</reference>
<keyword evidence="6" id="KW-0735">Signal-anchor</keyword>
<keyword evidence="14" id="KW-1185">Reference proteome</keyword>
<dbReference type="GO" id="GO:0009311">
    <property type="term" value="P:oligosaccharide metabolic process"/>
    <property type="evidence" value="ECO:0007669"/>
    <property type="project" value="TreeGrafter"/>
</dbReference>
<organism evidence="13 14">
    <name type="scientific">Callorhinchus milii</name>
    <name type="common">Ghost shark</name>
    <dbReference type="NCBI Taxonomy" id="7868"/>
    <lineage>
        <taxon>Eukaryota</taxon>
        <taxon>Metazoa</taxon>
        <taxon>Chordata</taxon>
        <taxon>Craniata</taxon>
        <taxon>Vertebrata</taxon>
        <taxon>Chondrichthyes</taxon>
        <taxon>Holocephali</taxon>
        <taxon>Chimaeriformes</taxon>
        <taxon>Callorhinchidae</taxon>
        <taxon>Callorhinchus</taxon>
    </lineage>
</organism>
<dbReference type="AlphaFoldDB" id="A0A4W3GW73"/>
<dbReference type="InterPro" id="IPR012163">
    <property type="entry name" value="Sialyl_trans"/>
</dbReference>
<evidence type="ECO:0000256" key="5">
    <source>
        <dbReference type="ARBA" id="ARBA00022692"/>
    </source>
</evidence>
<comment type="similarity">
    <text evidence="2">Belongs to the glycosyltransferase 29 family.</text>
</comment>
<proteinExistence type="inferred from homology"/>
<keyword evidence="3" id="KW-0328">Glycosyltransferase</keyword>
<dbReference type="GeneTree" id="ENSGT01030000234535"/>
<dbReference type="Proteomes" id="UP000314986">
    <property type="component" value="Unassembled WGS sequence"/>
</dbReference>
<dbReference type="InterPro" id="IPR050943">
    <property type="entry name" value="Glycosyltr_29_Sialyltrsf"/>
</dbReference>
<reference evidence="14" key="2">
    <citation type="journal article" date="2007" name="PLoS Biol.">
        <title>Survey sequencing and comparative analysis of the elephant shark (Callorhinchus milii) genome.</title>
        <authorList>
            <person name="Venkatesh B."/>
            <person name="Kirkness E.F."/>
            <person name="Loh Y.H."/>
            <person name="Halpern A.L."/>
            <person name="Lee A.P."/>
            <person name="Johnson J."/>
            <person name="Dandona N."/>
            <person name="Viswanathan L.D."/>
            <person name="Tay A."/>
            <person name="Venter J.C."/>
            <person name="Strausberg R.L."/>
            <person name="Brenner S."/>
        </authorList>
    </citation>
    <scope>NUCLEOTIDE SEQUENCE [LARGE SCALE GENOMIC DNA]</scope>
</reference>
<keyword evidence="11" id="KW-0325">Glycoprotein</keyword>
<dbReference type="PANTHER" id="PTHR11987:SF4">
    <property type="entry name" value="ALPHA-2,8-SIALYLTRANSFERASE 8E"/>
    <property type="match status" value="1"/>
</dbReference>
<evidence type="ECO:0000256" key="8">
    <source>
        <dbReference type="ARBA" id="ARBA00023034"/>
    </source>
</evidence>
<evidence type="ECO:0000256" key="4">
    <source>
        <dbReference type="ARBA" id="ARBA00022679"/>
    </source>
</evidence>
<keyword evidence="10" id="KW-1015">Disulfide bond</keyword>
<feature type="disulfide bond" evidence="12">
    <location>
        <begin position="118"/>
        <end position="267"/>
    </location>
</feature>